<feature type="domain" description="Cytidyltransferase-like" evidence="4">
    <location>
        <begin position="11"/>
        <end position="137"/>
    </location>
</feature>
<reference evidence="5" key="1">
    <citation type="journal article" date="2021" name="Environ. Microbiol.">
        <title>Genomic characterization of three novel Desulfobacterota classes expand the metabolic and phylogenetic diversity of the phylum.</title>
        <authorList>
            <person name="Murphy C.L."/>
            <person name="Biggerstaff J."/>
            <person name="Eichhorn A."/>
            <person name="Ewing E."/>
            <person name="Shahan R."/>
            <person name="Soriano D."/>
            <person name="Stewart S."/>
            <person name="VanMol K."/>
            <person name="Walker R."/>
            <person name="Walters P."/>
            <person name="Elshahed M.S."/>
            <person name="Youssef N.H."/>
        </authorList>
    </citation>
    <scope>NUCLEOTIDE SEQUENCE</scope>
    <source>
        <strain evidence="5">Zod_Metabat.24</strain>
    </source>
</reference>
<dbReference type="GO" id="GO:0016779">
    <property type="term" value="F:nucleotidyltransferase activity"/>
    <property type="evidence" value="ECO:0007669"/>
    <property type="project" value="UniProtKB-KW"/>
</dbReference>
<organism evidence="5 6">
    <name type="scientific">Candidatus Zymogenus saltonus</name>
    <dbReference type="NCBI Taxonomy" id="2844893"/>
    <lineage>
        <taxon>Bacteria</taxon>
        <taxon>Deltaproteobacteria</taxon>
        <taxon>Candidatus Zymogenia</taxon>
        <taxon>Candidatus Zymogeniales</taxon>
        <taxon>Candidatus Zymogenaceae</taxon>
        <taxon>Candidatus Zymogenus</taxon>
    </lineage>
</organism>
<keyword evidence="3" id="KW-0175">Coiled coil</keyword>
<evidence type="ECO:0000259" key="4">
    <source>
        <dbReference type="Pfam" id="PF01467"/>
    </source>
</evidence>
<dbReference type="InterPro" id="IPR050385">
    <property type="entry name" value="Archaeal_FAD_synthase"/>
</dbReference>
<dbReference type="AlphaFoldDB" id="A0A9D8KCZ4"/>
<reference evidence="5" key="2">
    <citation type="submission" date="2021-01" db="EMBL/GenBank/DDBJ databases">
        <authorList>
            <person name="Hahn C.R."/>
            <person name="Youssef N.H."/>
            <person name="Elshahed M."/>
        </authorList>
    </citation>
    <scope>NUCLEOTIDE SEQUENCE</scope>
    <source>
        <strain evidence="5">Zod_Metabat.24</strain>
    </source>
</reference>
<keyword evidence="2 5" id="KW-0548">Nucleotidyltransferase</keyword>
<evidence type="ECO:0000256" key="1">
    <source>
        <dbReference type="ARBA" id="ARBA00022679"/>
    </source>
</evidence>
<evidence type="ECO:0000313" key="6">
    <source>
        <dbReference type="Proteomes" id="UP000809273"/>
    </source>
</evidence>
<protein>
    <submittedName>
        <fullName evidence="5">Adenylyltransferase/cytidyltransferase family protein</fullName>
    </submittedName>
</protein>
<evidence type="ECO:0000313" key="5">
    <source>
        <dbReference type="EMBL" id="MBN1571814.1"/>
    </source>
</evidence>
<keyword evidence="1" id="KW-0808">Transferase</keyword>
<dbReference type="InterPro" id="IPR004821">
    <property type="entry name" value="Cyt_trans-like"/>
</dbReference>
<dbReference type="Gene3D" id="3.40.50.620">
    <property type="entry name" value="HUPs"/>
    <property type="match status" value="1"/>
</dbReference>
<evidence type="ECO:0000256" key="2">
    <source>
        <dbReference type="ARBA" id="ARBA00022695"/>
    </source>
</evidence>
<dbReference type="InterPro" id="IPR014729">
    <property type="entry name" value="Rossmann-like_a/b/a_fold"/>
</dbReference>
<dbReference type="PANTHER" id="PTHR43793">
    <property type="entry name" value="FAD SYNTHASE"/>
    <property type="match status" value="1"/>
</dbReference>
<evidence type="ECO:0000256" key="3">
    <source>
        <dbReference type="SAM" id="Coils"/>
    </source>
</evidence>
<feature type="coiled-coil region" evidence="3">
    <location>
        <begin position="136"/>
        <end position="170"/>
    </location>
</feature>
<dbReference type="PANTHER" id="PTHR43793:SF1">
    <property type="entry name" value="FAD SYNTHASE"/>
    <property type="match status" value="1"/>
</dbReference>
<dbReference type="Pfam" id="PF01467">
    <property type="entry name" value="CTP_transf_like"/>
    <property type="match status" value="1"/>
</dbReference>
<comment type="caution">
    <text evidence="5">The sequence shown here is derived from an EMBL/GenBank/DDBJ whole genome shotgun (WGS) entry which is preliminary data.</text>
</comment>
<dbReference type="Proteomes" id="UP000809273">
    <property type="component" value="Unassembled WGS sequence"/>
</dbReference>
<dbReference type="SUPFAM" id="SSF52374">
    <property type="entry name" value="Nucleotidylyl transferase"/>
    <property type="match status" value="1"/>
</dbReference>
<accession>A0A9D8KCZ4</accession>
<sequence length="176" mass="20577">MKKKKSDVIGYTTGVFDLFHIGHLNILRNAKRLCDKLIVGVTTDELLMDYKKKKAVIPFVERCEIVRAIRYVDVVVAQDTMDKIEAFKKLKFNVMFVGDDWYESDKWKKIEGQFEKVGVKIIYFPYTKGTSSTMINQILVETREEIQAKKERLKKLLDEKGEELDLTEEDIKLLFS</sequence>
<dbReference type="NCBIfam" id="TIGR00125">
    <property type="entry name" value="cyt_tran_rel"/>
    <property type="match status" value="1"/>
</dbReference>
<proteinExistence type="predicted"/>
<gene>
    <name evidence="5" type="ORF">JW984_01320</name>
</gene>
<dbReference type="EMBL" id="JAFGIX010000007">
    <property type="protein sequence ID" value="MBN1571814.1"/>
    <property type="molecule type" value="Genomic_DNA"/>
</dbReference>
<name>A0A9D8KCZ4_9DELT</name>